<comment type="caution">
    <text evidence="1">The sequence shown here is derived from an EMBL/GenBank/DDBJ whole genome shotgun (WGS) entry which is preliminary data.</text>
</comment>
<dbReference type="Proteomes" id="UP001143400">
    <property type="component" value="Unassembled WGS sequence"/>
</dbReference>
<reference evidence="2 3" key="2">
    <citation type="submission" date="2021-01" db="EMBL/GenBank/DDBJ databases">
        <title>Genomic Encyclopedia of Type Strains, Phase IV (KMG-IV): sequencing the most valuable type-strain genomes for metagenomic binning, comparative biology and taxonomic classification.</title>
        <authorList>
            <person name="Goeker M."/>
        </authorList>
    </citation>
    <scope>NUCLEOTIDE SEQUENCE [LARGE SCALE GENOMIC DNA]</scope>
    <source>
        <strain evidence="2 3">DSM 6130</strain>
    </source>
</reference>
<dbReference type="Gene3D" id="3.40.630.40">
    <property type="entry name" value="Zn-dependent exopeptidases"/>
    <property type="match status" value="1"/>
</dbReference>
<dbReference type="GO" id="GO:0050129">
    <property type="term" value="F:N-formylglutamate deformylase activity"/>
    <property type="evidence" value="ECO:0007669"/>
    <property type="project" value="UniProtKB-EC"/>
</dbReference>
<dbReference type="EC" id="3.5.1.68" evidence="2"/>
<name>A0A9W6IY38_9HYPH</name>
<proteinExistence type="predicted"/>
<evidence type="ECO:0000313" key="1">
    <source>
        <dbReference type="EMBL" id="GLK57285.1"/>
    </source>
</evidence>
<sequence length="297" mass="32176">MTHVSPNDAVDPAFDVAEPDGGAGAATFNSPHSGATYPASFLAASRLDPRTLRRSEDAFVDELFAAAPSFGAPLMRAHFPRAFLDVNREPYELDPRMFDGRLPPFANTRSLRVAGGLGTIARIVGEAQEIYGARLPVDEALARIETYYKPYHRTLGRLIARAHRLHGAALLVDCHSMPSAGALREERPRADVVLGDRYGTSCAPALVDFAEQTLRDLGYLVLRNRPYAGGYITEHYGAPGSGFHALQIEINRALYMDERAHAKTKGFAKVQADMTTLVRAIAGAPLAALGVHRLAAE</sequence>
<reference evidence="1" key="3">
    <citation type="submission" date="2023-01" db="EMBL/GenBank/DDBJ databases">
        <authorList>
            <person name="Sun Q."/>
            <person name="Evtushenko L."/>
        </authorList>
    </citation>
    <scope>NUCLEOTIDE SEQUENCE</scope>
    <source>
        <strain evidence="1">VKM B-1606</strain>
    </source>
</reference>
<protein>
    <submittedName>
        <fullName evidence="1">N-formylglutamate amidohydrolase</fullName>
    </submittedName>
    <submittedName>
        <fullName evidence="2">N-formylglutamate deformylase</fullName>
        <ecNumber evidence="2">3.5.1.68</ecNumber>
    </submittedName>
</protein>
<evidence type="ECO:0000313" key="4">
    <source>
        <dbReference type="Proteomes" id="UP001143400"/>
    </source>
</evidence>
<dbReference type="InterPro" id="IPR007709">
    <property type="entry name" value="N-FG_amidohydro"/>
</dbReference>
<dbReference type="EMBL" id="BSFF01000009">
    <property type="protein sequence ID" value="GLK57285.1"/>
    <property type="molecule type" value="Genomic_DNA"/>
</dbReference>
<dbReference type="EMBL" id="JAFBCY010000005">
    <property type="protein sequence ID" value="MBM7853500.1"/>
    <property type="molecule type" value="Genomic_DNA"/>
</dbReference>
<accession>A0A9W6IY38</accession>
<evidence type="ECO:0000313" key="2">
    <source>
        <dbReference type="EMBL" id="MBM7853500.1"/>
    </source>
</evidence>
<dbReference type="Pfam" id="PF05013">
    <property type="entry name" value="FGase"/>
    <property type="match status" value="1"/>
</dbReference>
<evidence type="ECO:0000313" key="3">
    <source>
        <dbReference type="Proteomes" id="UP000758856"/>
    </source>
</evidence>
<dbReference type="AlphaFoldDB" id="A0A9W6IY38"/>
<keyword evidence="2" id="KW-0378">Hydrolase</keyword>
<dbReference type="RefSeq" id="WP_204951948.1">
    <property type="nucleotide sequence ID" value="NZ_BSFF01000009.1"/>
</dbReference>
<dbReference type="SUPFAM" id="SSF53187">
    <property type="entry name" value="Zn-dependent exopeptidases"/>
    <property type="match status" value="1"/>
</dbReference>
<reference evidence="1" key="1">
    <citation type="journal article" date="2014" name="Int. J. Syst. Evol. Microbiol.">
        <title>Complete genome sequence of Corynebacterium casei LMG S-19264T (=DSM 44701T), isolated from a smear-ripened cheese.</title>
        <authorList>
            <consortium name="US DOE Joint Genome Institute (JGI-PGF)"/>
            <person name="Walter F."/>
            <person name="Albersmeier A."/>
            <person name="Kalinowski J."/>
            <person name="Ruckert C."/>
        </authorList>
    </citation>
    <scope>NUCLEOTIDE SEQUENCE</scope>
    <source>
        <strain evidence="1">VKM B-1606</strain>
    </source>
</reference>
<organism evidence="1 4">
    <name type="scientific">Methylopila capsulata</name>
    <dbReference type="NCBI Taxonomy" id="61654"/>
    <lineage>
        <taxon>Bacteria</taxon>
        <taxon>Pseudomonadati</taxon>
        <taxon>Pseudomonadota</taxon>
        <taxon>Alphaproteobacteria</taxon>
        <taxon>Hyphomicrobiales</taxon>
        <taxon>Methylopilaceae</taxon>
        <taxon>Methylopila</taxon>
    </lineage>
</organism>
<dbReference type="Proteomes" id="UP000758856">
    <property type="component" value="Unassembled WGS sequence"/>
</dbReference>
<keyword evidence="3" id="KW-1185">Reference proteome</keyword>
<gene>
    <name evidence="1" type="ORF">GCM10008170_33050</name>
    <name evidence="2" type="ORF">JOD31_003761</name>
</gene>